<evidence type="ECO:0000313" key="3">
    <source>
        <dbReference type="Proteomes" id="UP001184230"/>
    </source>
</evidence>
<protein>
    <recommendedName>
        <fullName evidence="4">Secreted protein</fullName>
    </recommendedName>
</protein>
<dbReference type="Proteomes" id="UP001184230">
    <property type="component" value="Unassembled WGS sequence"/>
</dbReference>
<feature type="signal peptide" evidence="1">
    <location>
        <begin position="1"/>
        <end position="18"/>
    </location>
</feature>
<feature type="chain" id="PRO_5045571613" description="Secreted protein" evidence="1">
    <location>
        <begin position="19"/>
        <end position="149"/>
    </location>
</feature>
<name>A0ABU1NK68_9BURK</name>
<evidence type="ECO:0000256" key="1">
    <source>
        <dbReference type="SAM" id="SignalP"/>
    </source>
</evidence>
<dbReference type="RefSeq" id="WP_309906036.1">
    <property type="nucleotide sequence ID" value="NZ_JAVDRF010000012.1"/>
</dbReference>
<keyword evidence="3" id="KW-1185">Reference proteome</keyword>
<dbReference type="EMBL" id="JAVDRF010000012">
    <property type="protein sequence ID" value="MDR6538854.1"/>
    <property type="molecule type" value="Genomic_DNA"/>
</dbReference>
<evidence type="ECO:0008006" key="4">
    <source>
        <dbReference type="Google" id="ProtNLM"/>
    </source>
</evidence>
<accession>A0ABU1NK68</accession>
<evidence type="ECO:0000313" key="2">
    <source>
        <dbReference type="EMBL" id="MDR6538854.1"/>
    </source>
</evidence>
<comment type="caution">
    <text evidence="2">The sequence shown here is derived from an EMBL/GenBank/DDBJ whole genome shotgun (WGS) entry which is preliminary data.</text>
</comment>
<sequence length="149" mass="15657">MRTAALLAIVFTPVVVNAANCSTDPPQFGPVTTTFEQTCAAGQTIISLNKAKSPVAKLNFGRRQEITISTVSGAKSSGGNGSGAQVCIWRSWDKSQPCGKSLVSQDGFNDWDGSATCSLVVPAGVQYVQALQTNSNADEQNTTLEIVCR</sequence>
<reference evidence="2 3" key="1">
    <citation type="submission" date="2023-07" db="EMBL/GenBank/DDBJ databases">
        <title>Sorghum-associated microbial communities from plants grown in Nebraska, USA.</title>
        <authorList>
            <person name="Schachtman D."/>
        </authorList>
    </citation>
    <scope>NUCLEOTIDE SEQUENCE [LARGE SCALE GENOMIC DNA]</scope>
    <source>
        <strain evidence="2 3">DS1781</strain>
    </source>
</reference>
<keyword evidence="1" id="KW-0732">Signal</keyword>
<gene>
    <name evidence="2" type="ORF">J2739_004647</name>
</gene>
<organism evidence="2 3">
    <name type="scientific">Variovorax soli</name>
    <dbReference type="NCBI Taxonomy" id="376815"/>
    <lineage>
        <taxon>Bacteria</taxon>
        <taxon>Pseudomonadati</taxon>
        <taxon>Pseudomonadota</taxon>
        <taxon>Betaproteobacteria</taxon>
        <taxon>Burkholderiales</taxon>
        <taxon>Comamonadaceae</taxon>
        <taxon>Variovorax</taxon>
    </lineage>
</organism>
<proteinExistence type="predicted"/>